<dbReference type="Pfam" id="PF00067">
    <property type="entry name" value="p450"/>
    <property type="match status" value="1"/>
</dbReference>
<dbReference type="InterPro" id="IPR017972">
    <property type="entry name" value="Cyt_P450_CS"/>
</dbReference>
<evidence type="ECO:0000256" key="2">
    <source>
        <dbReference type="ARBA" id="ARBA00022617"/>
    </source>
</evidence>
<keyword evidence="6 7" id="KW-0503">Monooxygenase</keyword>
<dbReference type="InterPro" id="IPR002401">
    <property type="entry name" value="Cyt_P450_E_grp-I"/>
</dbReference>
<evidence type="ECO:0000256" key="6">
    <source>
        <dbReference type="ARBA" id="ARBA00023033"/>
    </source>
</evidence>
<keyword evidence="5 7" id="KW-0408">Iron</keyword>
<keyword evidence="8" id="KW-0812">Transmembrane</keyword>
<dbReference type="InterPro" id="IPR036396">
    <property type="entry name" value="Cyt_P450_sf"/>
</dbReference>
<accession>A0ABP0V669</accession>
<keyword evidence="3 7" id="KW-0479">Metal-binding</keyword>
<evidence type="ECO:0000256" key="8">
    <source>
        <dbReference type="SAM" id="Phobius"/>
    </source>
</evidence>
<evidence type="ECO:0000256" key="7">
    <source>
        <dbReference type="RuleBase" id="RU000461"/>
    </source>
</evidence>
<dbReference type="PRINTS" id="PR00463">
    <property type="entry name" value="EP450I"/>
</dbReference>
<dbReference type="PANTHER" id="PTHR24286:SF384">
    <property type="entry name" value="P450, PUTATIVE (EUROFUNG)-RELATED"/>
    <property type="match status" value="1"/>
</dbReference>
<evidence type="ECO:0000256" key="5">
    <source>
        <dbReference type="ARBA" id="ARBA00023004"/>
    </source>
</evidence>
<reference evidence="9" key="1">
    <citation type="submission" date="2024-02" db="EMBL/GenBank/DDBJ databases">
        <authorList>
            <consortium name="ELIXIR-Norway"/>
            <consortium name="Elixir Norway"/>
        </authorList>
    </citation>
    <scope>NUCLEOTIDE SEQUENCE</scope>
</reference>
<feature type="transmembrane region" description="Helical" evidence="8">
    <location>
        <begin position="21"/>
        <end position="40"/>
    </location>
</feature>
<organism evidence="9 10">
    <name type="scientific">Sphagnum troendelagicum</name>
    <dbReference type="NCBI Taxonomy" id="128251"/>
    <lineage>
        <taxon>Eukaryota</taxon>
        <taxon>Viridiplantae</taxon>
        <taxon>Streptophyta</taxon>
        <taxon>Embryophyta</taxon>
        <taxon>Bryophyta</taxon>
        <taxon>Sphagnophytina</taxon>
        <taxon>Sphagnopsida</taxon>
        <taxon>Sphagnales</taxon>
        <taxon>Sphagnaceae</taxon>
        <taxon>Sphagnum</taxon>
    </lineage>
</organism>
<sequence length="355" mass="40837">MGHRAYYDCKITDLLCLSSTFGYVGLVVGIVIGVFTWYSWQKNLKDSANTTLPPGSLGLSFIGETLEFVRAYKANKFMEDFINPHVAKYGQVFKTHVLFSPLMFMGPPEGNKFLFSNENNLVQASWPSSIHKLLGRDIIMTKIGEEHKRGRQILSSFFGPIGLQSFVPRMHETNNNPFRTQISTLNPHCLQEVIKEQNKIAMEKVGDLLCWDDTRKMKYTWQVIQESMRIQPILTFATRETLKEIEYGGFTIPKGWKLAWSGPRSHLSPQFFPNPERFDPSHFEGIGPQPFTYLPFGGGPRICPGSEFARIEMVVFLHHLVLNYEWSMIDPFEKMTMKPFPTFQKGLQLRIHKKD</sequence>
<dbReference type="PRINTS" id="PR00385">
    <property type="entry name" value="P450"/>
</dbReference>
<evidence type="ECO:0000256" key="4">
    <source>
        <dbReference type="ARBA" id="ARBA00023002"/>
    </source>
</evidence>
<dbReference type="Gene3D" id="1.10.630.10">
    <property type="entry name" value="Cytochrome P450"/>
    <property type="match status" value="2"/>
</dbReference>
<dbReference type="InterPro" id="IPR001128">
    <property type="entry name" value="Cyt_P450"/>
</dbReference>
<evidence type="ECO:0000256" key="3">
    <source>
        <dbReference type="ARBA" id="ARBA00022723"/>
    </source>
</evidence>
<dbReference type="EMBL" id="OZ019901">
    <property type="protein sequence ID" value="CAK9237732.1"/>
    <property type="molecule type" value="Genomic_DNA"/>
</dbReference>
<name>A0ABP0V669_9BRYO</name>
<comment type="similarity">
    <text evidence="1 7">Belongs to the cytochrome P450 family.</text>
</comment>
<keyword evidence="8" id="KW-0472">Membrane</keyword>
<dbReference type="SUPFAM" id="SSF48264">
    <property type="entry name" value="Cytochrome P450"/>
    <property type="match status" value="1"/>
</dbReference>
<evidence type="ECO:0000256" key="1">
    <source>
        <dbReference type="ARBA" id="ARBA00010617"/>
    </source>
</evidence>
<evidence type="ECO:0008006" key="11">
    <source>
        <dbReference type="Google" id="ProtNLM"/>
    </source>
</evidence>
<keyword evidence="8" id="KW-1133">Transmembrane helix</keyword>
<dbReference type="PROSITE" id="PS00086">
    <property type="entry name" value="CYTOCHROME_P450"/>
    <property type="match status" value="1"/>
</dbReference>
<keyword evidence="4 7" id="KW-0560">Oxidoreductase</keyword>
<evidence type="ECO:0000313" key="9">
    <source>
        <dbReference type="EMBL" id="CAK9237732.1"/>
    </source>
</evidence>
<dbReference type="PANTHER" id="PTHR24286">
    <property type="entry name" value="CYTOCHROME P450 26"/>
    <property type="match status" value="1"/>
</dbReference>
<keyword evidence="2 7" id="KW-0349">Heme</keyword>
<gene>
    <name evidence="9" type="ORF">CSSPTR1EN2_LOCUS23850</name>
</gene>
<keyword evidence="10" id="KW-1185">Reference proteome</keyword>
<dbReference type="Proteomes" id="UP001497512">
    <property type="component" value="Chromosome 9"/>
</dbReference>
<proteinExistence type="inferred from homology"/>
<evidence type="ECO:0000313" key="10">
    <source>
        <dbReference type="Proteomes" id="UP001497512"/>
    </source>
</evidence>
<protein>
    <recommendedName>
        <fullName evidence="11">Cytochrome P450</fullName>
    </recommendedName>
</protein>